<dbReference type="InterPro" id="IPR005502">
    <property type="entry name" value="Ribosyl_crysJ1"/>
</dbReference>
<dbReference type="AlphaFoldDB" id="A0A292ZAX8"/>
<dbReference type="PANTHER" id="PTHR16222:SF12">
    <property type="entry name" value="ADP-RIBOSYLGLYCOHYDROLASE-RELATED"/>
    <property type="match status" value="1"/>
</dbReference>
<dbReference type="InterPro" id="IPR050792">
    <property type="entry name" value="ADP-ribosylglycohydrolase"/>
</dbReference>
<keyword evidence="2" id="KW-0378">Hydrolase</keyword>
<feature type="binding site" evidence="1">
    <location>
        <position position="35"/>
    </location>
    <ligand>
        <name>Mg(2+)</name>
        <dbReference type="ChEBI" id="CHEBI:18420"/>
        <label>1</label>
    </ligand>
</feature>
<dbReference type="PANTHER" id="PTHR16222">
    <property type="entry name" value="ADP-RIBOSYLGLYCOHYDROLASE"/>
    <property type="match status" value="1"/>
</dbReference>
<dbReference type="GO" id="GO:0046872">
    <property type="term" value="F:metal ion binding"/>
    <property type="evidence" value="ECO:0007669"/>
    <property type="project" value="UniProtKB-KW"/>
</dbReference>
<feature type="binding site" evidence="1">
    <location>
        <position position="34"/>
    </location>
    <ligand>
        <name>Mg(2+)</name>
        <dbReference type="ChEBI" id="CHEBI:18420"/>
        <label>1</label>
    </ligand>
</feature>
<dbReference type="Pfam" id="PF03747">
    <property type="entry name" value="ADP_ribosyl_GH"/>
    <property type="match status" value="1"/>
</dbReference>
<dbReference type="Proteomes" id="UP000221538">
    <property type="component" value="Unassembled WGS sequence"/>
</dbReference>
<dbReference type="RefSeq" id="WP_099185330.1">
    <property type="nucleotide sequence ID" value="NZ_BEWI01000030.1"/>
</dbReference>
<gene>
    <name evidence="2" type="ORF">SFOMI_0628</name>
</gene>
<dbReference type="EMBL" id="BEWI01000030">
    <property type="protein sequence ID" value="GAY20106.1"/>
    <property type="molecule type" value="Genomic_DNA"/>
</dbReference>
<feature type="binding site" evidence="1">
    <location>
        <position position="36"/>
    </location>
    <ligand>
        <name>Mg(2+)</name>
        <dbReference type="ChEBI" id="CHEBI:18420"/>
        <label>1</label>
    </ligand>
</feature>
<name>A0A292ZAX8_SPHSA</name>
<reference evidence="2 3" key="2">
    <citation type="journal article" date="2013" name="Environ. Sci. Technol.">
        <title>The 4-tert-butylphenol-utilizing bacterium Sphingobium fuliginis OMI can degrade bisphenols via phenolic ring hydroxylation and meta-cleavage pathway.</title>
        <authorList>
            <person name="Ogata Y."/>
            <person name="Goda S."/>
            <person name="Toyama T."/>
            <person name="Sei K."/>
            <person name="Ike M."/>
        </authorList>
    </citation>
    <scope>NUCLEOTIDE SEQUENCE [LARGE SCALE GENOMIC DNA]</scope>
    <source>
        <strain evidence="2 3">OMI</strain>
    </source>
</reference>
<feature type="binding site" evidence="1">
    <location>
        <position position="209"/>
    </location>
    <ligand>
        <name>Mg(2+)</name>
        <dbReference type="ChEBI" id="CHEBI:18420"/>
        <label>1</label>
    </ligand>
</feature>
<protein>
    <submittedName>
        <fullName evidence="2">Hydrolase, putative</fullName>
    </submittedName>
</protein>
<dbReference type="InterPro" id="IPR036705">
    <property type="entry name" value="Ribosyl_crysJ1_sf"/>
</dbReference>
<reference evidence="2 3" key="1">
    <citation type="journal article" date="2013" name="Biodegradation">
        <title>Occurrence of 4-tert-butylphenol (4-t-BP) biodegradation in an aquatic sample caused by the presence of Spirodela polyrrhiza and isolation of a 4-t-BP-utilizing bacterium.</title>
        <authorList>
            <person name="Ogata Y."/>
            <person name="Toyama T."/>
            <person name="Yu N."/>
            <person name="Wang X."/>
            <person name="Sei K."/>
            <person name="Ike M."/>
        </authorList>
    </citation>
    <scope>NUCLEOTIDE SEQUENCE [LARGE SCALE GENOMIC DNA]</scope>
    <source>
        <strain evidence="2 3">OMI</strain>
    </source>
</reference>
<sequence>MIGAIAGDIAGSRFEGSSPFHRDFDLFHPHCRFTDDTVCSLAVADAVLSGTGFSQALRAFVRRHPNRGYGAMFRTWAFEDDAPGYGSWGNGAPMRVAAIGWLAENPGEVDWLAERQACVTHNHPDAVKAAQAVAQAIFSLRNGMPIASVRTEIQERFGYDFRSEIALRPRGFDVSAAGTVPTALAAAFEAESWEEAVRSVILLGGDTDTLACIAGGVAEAIHGVPDTMAVEARRYLTADLLDVLDRFDEHLRSRAAG</sequence>
<dbReference type="Gene3D" id="1.10.4080.10">
    <property type="entry name" value="ADP-ribosylation/Crystallin J1"/>
    <property type="match status" value="1"/>
</dbReference>
<proteinExistence type="predicted"/>
<dbReference type="SUPFAM" id="SSF101478">
    <property type="entry name" value="ADP-ribosylglycohydrolase"/>
    <property type="match status" value="1"/>
</dbReference>
<comment type="cofactor">
    <cofactor evidence="1">
        <name>Mg(2+)</name>
        <dbReference type="ChEBI" id="CHEBI:18420"/>
    </cofactor>
    <text evidence="1">Binds 2 magnesium ions per subunit.</text>
</comment>
<keyword evidence="1" id="KW-0460">Magnesium</keyword>
<comment type="caution">
    <text evidence="2">The sequence shown here is derived from an EMBL/GenBank/DDBJ whole genome shotgun (WGS) entry which is preliminary data.</text>
</comment>
<feature type="binding site" evidence="1">
    <location>
        <position position="208"/>
    </location>
    <ligand>
        <name>Mg(2+)</name>
        <dbReference type="ChEBI" id="CHEBI:18420"/>
        <label>1</label>
    </ligand>
</feature>
<organism evidence="2 3">
    <name type="scientific">Sphingobium fuliginis (strain ATCC 27551)</name>
    <dbReference type="NCBI Taxonomy" id="336203"/>
    <lineage>
        <taxon>Bacteria</taxon>
        <taxon>Pseudomonadati</taxon>
        <taxon>Pseudomonadota</taxon>
        <taxon>Alphaproteobacteria</taxon>
        <taxon>Sphingomonadales</taxon>
        <taxon>Sphingomonadaceae</taxon>
        <taxon>Sphingobium</taxon>
    </lineage>
</organism>
<keyword evidence="1" id="KW-0479">Metal-binding</keyword>
<accession>A0A292ZAX8</accession>
<dbReference type="GO" id="GO:0016787">
    <property type="term" value="F:hydrolase activity"/>
    <property type="evidence" value="ECO:0007669"/>
    <property type="project" value="UniProtKB-KW"/>
</dbReference>
<feature type="binding site" evidence="1">
    <location>
        <position position="206"/>
    </location>
    <ligand>
        <name>Mg(2+)</name>
        <dbReference type="ChEBI" id="CHEBI:18420"/>
        <label>1</label>
    </ligand>
</feature>
<evidence type="ECO:0000256" key="1">
    <source>
        <dbReference type="PIRSR" id="PIRSR605502-1"/>
    </source>
</evidence>
<evidence type="ECO:0000313" key="2">
    <source>
        <dbReference type="EMBL" id="GAY20106.1"/>
    </source>
</evidence>
<evidence type="ECO:0000313" key="3">
    <source>
        <dbReference type="Proteomes" id="UP000221538"/>
    </source>
</evidence>